<organism evidence="3 4">
    <name type="scientific">Porites lobata</name>
    <dbReference type="NCBI Taxonomy" id="104759"/>
    <lineage>
        <taxon>Eukaryota</taxon>
        <taxon>Metazoa</taxon>
        <taxon>Cnidaria</taxon>
        <taxon>Anthozoa</taxon>
        <taxon>Hexacorallia</taxon>
        <taxon>Scleractinia</taxon>
        <taxon>Fungiina</taxon>
        <taxon>Poritidae</taxon>
        <taxon>Porites</taxon>
    </lineage>
</organism>
<name>A0ABN8NWT0_9CNID</name>
<evidence type="ECO:0000313" key="3">
    <source>
        <dbReference type="EMBL" id="CAH3125096.1"/>
    </source>
</evidence>
<keyword evidence="4" id="KW-1185">Reference proteome</keyword>
<dbReference type="Proteomes" id="UP001159405">
    <property type="component" value="Unassembled WGS sequence"/>
</dbReference>
<feature type="transmembrane region" description="Helical" evidence="2">
    <location>
        <begin position="193"/>
        <end position="224"/>
    </location>
</feature>
<feature type="coiled-coil region" evidence="1">
    <location>
        <begin position="243"/>
        <end position="270"/>
    </location>
</feature>
<keyword evidence="2" id="KW-0472">Membrane</keyword>
<accession>A0ABN8NWT0</accession>
<proteinExistence type="predicted"/>
<reference evidence="3 4" key="1">
    <citation type="submission" date="2022-05" db="EMBL/GenBank/DDBJ databases">
        <authorList>
            <consortium name="Genoscope - CEA"/>
            <person name="William W."/>
        </authorList>
    </citation>
    <scope>NUCLEOTIDE SEQUENCE [LARGE SCALE GENOMIC DNA]</scope>
</reference>
<dbReference type="EMBL" id="CALNXK010000040">
    <property type="protein sequence ID" value="CAH3125096.1"/>
    <property type="molecule type" value="Genomic_DNA"/>
</dbReference>
<keyword evidence="2" id="KW-1133">Transmembrane helix</keyword>
<evidence type="ECO:0000256" key="1">
    <source>
        <dbReference type="SAM" id="Coils"/>
    </source>
</evidence>
<evidence type="ECO:0000313" key="4">
    <source>
        <dbReference type="Proteomes" id="UP001159405"/>
    </source>
</evidence>
<evidence type="ECO:0000256" key="2">
    <source>
        <dbReference type="SAM" id="Phobius"/>
    </source>
</evidence>
<keyword evidence="2" id="KW-0812">Transmembrane</keyword>
<keyword evidence="1" id="KW-0175">Coiled coil</keyword>
<comment type="caution">
    <text evidence="3">The sequence shown here is derived from an EMBL/GenBank/DDBJ whole genome shotgun (WGS) entry which is preliminary data.</text>
</comment>
<feature type="transmembrane region" description="Helical" evidence="2">
    <location>
        <begin position="59"/>
        <end position="86"/>
    </location>
</feature>
<gene>
    <name evidence="3" type="ORF">PLOB_00031605</name>
</gene>
<protein>
    <submittedName>
        <fullName evidence="3">Uncharacterized protein</fullName>
    </submittedName>
</protein>
<sequence>MVDSIHEELLPRPIQEEGQQKTAEKLKMLAEFLQKNRDVLTNLLQTQGRGNAERRKLHLITSALAAVACGSWSWIRFWIFFLWAAFTDGLKTMKEIPKESRAQLDKMKKYLGEVKWNLEKVLYDTTKMQEKIQTAVKRNYRISRNDDLEMEMGLINCRCVLGTCQDALMYLEADISDLQDGVKRTPTHILKQVAIIISLLIAADLTVGSHLTICSMIVAVILFICKRNVQGYFHDKLLLAKCEDFRKNELREAEKLYKQLKRDVEFKVSMQKKTLAVLDIEVSLFHPHSE</sequence>